<dbReference type="Proteomes" id="UP000541352">
    <property type="component" value="Unassembled WGS sequence"/>
</dbReference>
<evidence type="ECO:0000256" key="10">
    <source>
        <dbReference type="ARBA" id="ARBA00023049"/>
    </source>
</evidence>
<evidence type="ECO:0000256" key="1">
    <source>
        <dbReference type="ARBA" id="ARBA00001936"/>
    </source>
</evidence>
<keyword evidence="7" id="KW-0732">Signal</keyword>
<reference evidence="13 14" key="1">
    <citation type="submission" date="2020-08" db="EMBL/GenBank/DDBJ databases">
        <title>Genomic Encyclopedia of Type Strains, Phase IV (KMG-IV): sequencing the most valuable type-strain genomes for metagenomic binning, comparative biology and taxonomic classification.</title>
        <authorList>
            <person name="Goeker M."/>
        </authorList>
    </citation>
    <scope>NUCLEOTIDE SEQUENCE [LARGE SCALE GENOMIC DNA]</scope>
    <source>
        <strain evidence="13 14">DSM 17976</strain>
    </source>
</reference>
<dbReference type="GO" id="GO:0046872">
    <property type="term" value="F:metal ion binding"/>
    <property type="evidence" value="ECO:0007669"/>
    <property type="project" value="UniProtKB-KW"/>
</dbReference>
<keyword evidence="12" id="KW-0325">Glycoprotein</keyword>
<dbReference type="GO" id="GO:0016020">
    <property type="term" value="C:membrane"/>
    <property type="evidence" value="ECO:0007669"/>
    <property type="project" value="UniProtKB-SubCell"/>
</dbReference>
<sequence length="295" mass="33653">MTKTATIRVTLLHLNRFFGFLLVLCGFSAFSQEKSLLWEVSGNGLAKPSYVYGTIHMICPKDYLMTDSTKSTFGRAEQVYLELDMDDPTIMTKMMQTSMLTNGKKLKDYLSEDDYAVLDTYFKERLKMSLAMYNGLKPFTVMSMIYMTFLDCQPQSYELMFTQMATNAKKELLGLETVEFQMGVFDQIPYEKQAALLVDMVRKKEESSKEFEKMVALYKAQDLEALVKLMDDSDWDFNGYEDILLANRNANWIPIIEKAMQSKSSFFAVGAGHLGGEKGVLSLLKKKGYSVKPIL</sequence>
<dbReference type="Pfam" id="PF01963">
    <property type="entry name" value="TraB_PrgY_gumN"/>
    <property type="match status" value="1"/>
</dbReference>
<keyword evidence="4" id="KW-0645">Protease</keyword>
<evidence type="ECO:0000256" key="2">
    <source>
        <dbReference type="ARBA" id="ARBA00001941"/>
    </source>
</evidence>
<dbReference type="InterPro" id="IPR040230">
    <property type="entry name" value="TIKI1/2-like"/>
</dbReference>
<keyword evidence="11" id="KW-0472">Membrane</keyword>
<comment type="cofactor">
    <cofactor evidence="2">
        <name>Co(2+)</name>
        <dbReference type="ChEBI" id="CHEBI:48828"/>
    </cofactor>
</comment>
<gene>
    <name evidence="13" type="ORF">FHS57_002060</name>
</gene>
<comment type="subcellular location">
    <subcellularLocation>
        <location evidence="3">Membrane</location>
        <topology evidence="3">Single-pass type I membrane protein</topology>
    </subcellularLocation>
</comment>
<evidence type="ECO:0000256" key="8">
    <source>
        <dbReference type="ARBA" id="ARBA00022801"/>
    </source>
</evidence>
<evidence type="ECO:0000313" key="14">
    <source>
        <dbReference type="Proteomes" id="UP000541352"/>
    </source>
</evidence>
<keyword evidence="14" id="KW-1185">Reference proteome</keyword>
<protein>
    <recommendedName>
        <fullName evidence="15">TraB/GumN family protein</fullName>
    </recommendedName>
</protein>
<keyword evidence="6" id="KW-0479">Metal-binding</keyword>
<accession>A0A7W6EQ25</accession>
<dbReference type="RefSeq" id="WP_183973110.1">
    <property type="nucleotide sequence ID" value="NZ_JACIBY010000003.1"/>
</dbReference>
<keyword evidence="5" id="KW-0812">Transmembrane</keyword>
<evidence type="ECO:0000313" key="13">
    <source>
        <dbReference type="EMBL" id="MBB3838063.1"/>
    </source>
</evidence>
<evidence type="ECO:0000256" key="5">
    <source>
        <dbReference type="ARBA" id="ARBA00022692"/>
    </source>
</evidence>
<organism evidence="13 14">
    <name type="scientific">Runella defluvii</name>
    <dbReference type="NCBI Taxonomy" id="370973"/>
    <lineage>
        <taxon>Bacteria</taxon>
        <taxon>Pseudomonadati</taxon>
        <taxon>Bacteroidota</taxon>
        <taxon>Cytophagia</taxon>
        <taxon>Cytophagales</taxon>
        <taxon>Spirosomataceae</taxon>
        <taxon>Runella</taxon>
    </lineage>
</organism>
<keyword evidence="8" id="KW-0378">Hydrolase</keyword>
<dbReference type="AlphaFoldDB" id="A0A7W6EQ25"/>
<comment type="cofactor">
    <cofactor evidence="1">
        <name>Mn(2+)</name>
        <dbReference type="ChEBI" id="CHEBI:29035"/>
    </cofactor>
</comment>
<evidence type="ECO:0000256" key="4">
    <source>
        <dbReference type="ARBA" id="ARBA00022670"/>
    </source>
</evidence>
<dbReference type="PANTHER" id="PTHR31120:SF6">
    <property type="entry name" value="METALLOPROTEASE TIKI HOMOLOG"/>
    <property type="match status" value="1"/>
</dbReference>
<evidence type="ECO:0008006" key="15">
    <source>
        <dbReference type="Google" id="ProtNLM"/>
    </source>
</evidence>
<evidence type="ECO:0000256" key="3">
    <source>
        <dbReference type="ARBA" id="ARBA00004479"/>
    </source>
</evidence>
<keyword evidence="9" id="KW-1133">Transmembrane helix</keyword>
<evidence type="ECO:0000256" key="6">
    <source>
        <dbReference type="ARBA" id="ARBA00022723"/>
    </source>
</evidence>
<comment type="caution">
    <text evidence="13">The sequence shown here is derived from an EMBL/GenBank/DDBJ whole genome shotgun (WGS) entry which is preliminary data.</text>
</comment>
<evidence type="ECO:0000256" key="9">
    <source>
        <dbReference type="ARBA" id="ARBA00022989"/>
    </source>
</evidence>
<dbReference type="GO" id="GO:0004222">
    <property type="term" value="F:metalloendopeptidase activity"/>
    <property type="evidence" value="ECO:0007669"/>
    <property type="project" value="TreeGrafter"/>
</dbReference>
<evidence type="ECO:0000256" key="7">
    <source>
        <dbReference type="ARBA" id="ARBA00022729"/>
    </source>
</evidence>
<dbReference type="PANTHER" id="PTHR31120">
    <property type="entry name" value="METALLOPROTEASE TIKI"/>
    <property type="match status" value="1"/>
</dbReference>
<dbReference type="GO" id="GO:0006508">
    <property type="term" value="P:proteolysis"/>
    <property type="evidence" value="ECO:0007669"/>
    <property type="project" value="UniProtKB-KW"/>
</dbReference>
<evidence type="ECO:0000256" key="12">
    <source>
        <dbReference type="ARBA" id="ARBA00023180"/>
    </source>
</evidence>
<keyword evidence="10" id="KW-0482">Metalloprotease</keyword>
<dbReference type="CDD" id="cd14789">
    <property type="entry name" value="Tiki"/>
    <property type="match status" value="1"/>
</dbReference>
<dbReference type="InterPro" id="IPR002816">
    <property type="entry name" value="TraB/PrgY/GumN_fam"/>
</dbReference>
<evidence type="ECO:0000256" key="11">
    <source>
        <dbReference type="ARBA" id="ARBA00023136"/>
    </source>
</evidence>
<proteinExistence type="predicted"/>
<dbReference type="GO" id="GO:0030178">
    <property type="term" value="P:negative regulation of Wnt signaling pathway"/>
    <property type="evidence" value="ECO:0007669"/>
    <property type="project" value="InterPro"/>
</dbReference>
<name>A0A7W6EQ25_9BACT</name>
<dbReference type="EMBL" id="JACIBY010000003">
    <property type="protein sequence ID" value="MBB3838063.1"/>
    <property type="molecule type" value="Genomic_DNA"/>
</dbReference>